<dbReference type="PANTHER" id="PTHR31586">
    <property type="entry name" value="CYTOCHROME C OXIDASE PROTEIN 20"/>
    <property type="match status" value="1"/>
</dbReference>
<evidence type="ECO:0000256" key="5">
    <source>
        <dbReference type="ARBA" id="ARBA00022792"/>
    </source>
</evidence>
<comment type="subcellular location">
    <subcellularLocation>
        <location evidence="1">Mitochondrion inner membrane</location>
    </subcellularLocation>
</comment>
<keyword evidence="8 9" id="KW-0472">Membrane</keyword>
<dbReference type="PANTHER" id="PTHR31586:SF1">
    <property type="entry name" value="CYTOCHROME C OXIDASE ASSEMBLY PROTEIN COX20, MITOCHONDRIAL"/>
    <property type="match status" value="1"/>
</dbReference>
<dbReference type="OMA" id="VSQIPCF"/>
<evidence type="ECO:0000256" key="2">
    <source>
        <dbReference type="ARBA" id="ARBA00009575"/>
    </source>
</evidence>
<feature type="transmembrane region" description="Helical" evidence="9">
    <location>
        <begin position="27"/>
        <end position="45"/>
    </location>
</feature>
<evidence type="ECO:0000313" key="11">
    <source>
        <dbReference type="Proteomes" id="UP000494040"/>
    </source>
</evidence>
<evidence type="ECO:0000256" key="3">
    <source>
        <dbReference type="ARBA" id="ARBA00017689"/>
    </source>
</evidence>
<proteinExistence type="inferred from homology"/>
<keyword evidence="11" id="KW-1185">Reference proteome</keyword>
<dbReference type="Proteomes" id="UP000494040">
    <property type="component" value="Unassembled WGS sequence"/>
</dbReference>
<evidence type="ECO:0000256" key="7">
    <source>
        <dbReference type="ARBA" id="ARBA00023128"/>
    </source>
</evidence>
<dbReference type="GO" id="GO:0005743">
    <property type="term" value="C:mitochondrial inner membrane"/>
    <property type="evidence" value="ECO:0007669"/>
    <property type="project" value="UniProtKB-SubCell"/>
</dbReference>
<keyword evidence="5" id="KW-0999">Mitochondrion inner membrane</keyword>
<comment type="similarity">
    <text evidence="2">Belongs to the COX20 family.</text>
</comment>
<evidence type="ECO:0000256" key="4">
    <source>
        <dbReference type="ARBA" id="ARBA00022692"/>
    </source>
</evidence>
<dbReference type="InterPro" id="IPR022533">
    <property type="entry name" value="Cox20"/>
</dbReference>
<keyword evidence="4 9" id="KW-0812">Transmembrane</keyword>
<gene>
    <name evidence="10" type="primary">106667741</name>
</gene>
<dbReference type="AlphaFoldDB" id="A0A8I6S0S8"/>
<evidence type="ECO:0000256" key="8">
    <source>
        <dbReference type="ARBA" id="ARBA00023136"/>
    </source>
</evidence>
<keyword evidence="6 9" id="KW-1133">Transmembrane helix</keyword>
<evidence type="ECO:0000256" key="6">
    <source>
        <dbReference type="ARBA" id="ARBA00022989"/>
    </source>
</evidence>
<evidence type="ECO:0000256" key="1">
    <source>
        <dbReference type="ARBA" id="ARBA00004273"/>
    </source>
</evidence>
<keyword evidence="7" id="KW-0496">Mitochondrion</keyword>
<dbReference type="EnsemblMetazoa" id="XM_014395876.2">
    <property type="protein sequence ID" value="XP_014251362.1"/>
    <property type="gene ID" value="LOC106667741"/>
</dbReference>
<sequence length="108" mass="12546">MTDSVRESSGDKRIRRSFADIPCYKNSLLYGISSGIGGGLIYFLFTSKVKHACHASIATHTVVTLSYWTYCRYKWEEDRKKAEMMTEYLRQYIIREGTEQNEDKESVV</sequence>
<evidence type="ECO:0000313" key="10">
    <source>
        <dbReference type="EnsemblMetazoa" id="XP_014251362.1"/>
    </source>
</evidence>
<protein>
    <recommendedName>
        <fullName evidence="3">Cytochrome c oxidase assembly protein COX20, mitochondrial</fullName>
    </recommendedName>
</protein>
<evidence type="ECO:0000256" key="9">
    <source>
        <dbReference type="SAM" id="Phobius"/>
    </source>
</evidence>
<reference evidence="10" key="1">
    <citation type="submission" date="2022-01" db="UniProtKB">
        <authorList>
            <consortium name="EnsemblMetazoa"/>
        </authorList>
    </citation>
    <scope>IDENTIFICATION</scope>
</reference>
<accession>A0A8I6S0S8</accession>
<organism evidence="10 11">
    <name type="scientific">Cimex lectularius</name>
    <name type="common">Bed bug</name>
    <name type="synonym">Acanthia lectularia</name>
    <dbReference type="NCBI Taxonomy" id="79782"/>
    <lineage>
        <taxon>Eukaryota</taxon>
        <taxon>Metazoa</taxon>
        <taxon>Ecdysozoa</taxon>
        <taxon>Arthropoda</taxon>
        <taxon>Hexapoda</taxon>
        <taxon>Insecta</taxon>
        <taxon>Pterygota</taxon>
        <taxon>Neoptera</taxon>
        <taxon>Paraneoptera</taxon>
        <taxon>Hemiptera</taxon>
        <taxon>Heteroptera</taxon>
        <taxon>Panheteroptera</taxon>
        <taxon>Cimicomorpha</taxon>
        <taxon>Cimicidae</taxon>
        <taxon>Cimex</taxon>
    </lineage>
</organism>
<name>A0A8I6S0S8_CIMLE</name>
<dbReference type="OrthoDB" id="14603at2759"/>
<dbReference type="Pfam" id="PF12597">
    <property type="entry name" value="Cox20"/>
    <property type="match status" value="1"/>
</dbReference>
<dbReference type="KEGG" id="clec:106667741"/>
<dbReference type="GO" id="GO:0033617">
    <property type="term" value="P:mitochondrial respiratory chain complex IV assembly"/>
    <property type="evidence" value="ECO:0007669"/>
    <property type="project" value="InterPro"/>
</dbReference>
<dbReference type="PRINTS" id="PR02049">
    <property type="entry name" value="PROTEINF36A"/>
</dbReference>